<gene>
    <name evidence="1" type="ORF">EVA_10880</name>
</gene>
<protein>
    <submittedName>
        <fullName evidence="1">Uncharacterized protein</fullName>
    </submittedName>
</protein>
<comment type="caution">
    <text evidence="1">The sequence shown here is derived from an EMBL/GenBank/DDBJ whole genome shotgun (WGS) entry which is preliminary data.</text>
</comment>
<name>J9GGQ9_9ZZZZ</name>
<dbReference type="EMBL" id="AMCI01003129">
    <property type="protein sequence ID" value="EJX01013.1"/>
    <property type="molecule type" value="Genomic_DNA"/>
</dbReference>
<sequence length="39" mass="4723">EMMLFAQEEPDQYEIDWHADAEYRDECPLLRHSGEEEPL</sequence>
<evidence type="ECO:0000313" key="1">
    <source>
        <dbReference type="EMBL" id="EJX01013.1"/>
    </source>
</evidence>
<proteinExistence type="predicted"/>
<dbReference type="AlphaFoldDB" id="J9GGQ9"/>
<reference evidence="1" key="1">
    <citation type="journal article" date="2012" name="PLoS ONE">
        <title>Gene sets for utilization of primary and secondary nutrition supplies in the distal gut of endangered iberian lynx.</title>
        <authorList>
            <person name="Alcaide M."/>
            <person name="Messina E."/>
            <person name="Richter M."/>
            <person name="Bargiela R."/>
            <person name="Peplies J."/>
            <person name="Huws S.A."/>
            <person name="Newbold C.J."/>
            <person name="Golyshin P.N."/>
            <person name="Simon M.A."/>
            <person name="Lopez G."/>
            <person name="Yakimov M.M."/>
            <person name="Ferrer M."/>
        </authorList>
    </citation>
    <scope>NUCLEOTIDE SEQUENCE</scope>
</reference>
<feature type="non-terminal residue" evidence="1">
    <location>
        <position position="1"/>
    </location>
</feature>
<accession>J9GGQ9</accession>
<organism evidence="1">
    <name type="scientific">gut metagenome</name>
    <dbReference type="NCBI Taxonomy" id="749906"/>
    <lineage>
        <taxon>unclassified sequences</taxon>
        <taxon>metagenomes</taxon>
        <taxon>organismal metagenomes</taxon>
    </lineage>
</organism>